<gene>
    <name evidence="2" type="ORF">AAA073_04495</name>
</gene>
<organism evidence="2 3">
    <name type="scientific">Peptoniphilus senegalensis</name>
    <dbReference type="NCBI Taxonomy" id="1465757"/>
    <lineage>
        <taxon>Bacteria</taxon>
        <taxon>Bacillati</taxon>
        <taxon>Bacillota</taxon>
        <taxon>Tissierellia</taxon>
        <taxon>Tissierellales</taxon>
        <taxon>Peptoniphilaceae</taxon>
        <taxon>Peptoniphilus</taxon>
    </lineage>
</organism>
<keyword evidence="3" id="KW-1185">Reference proteome</keyword>
<proteinExistence type="predicted"/>
<feature type="transmembrane region" description="Helical" evidence="1">
    <location>
        <begin position="93"/>
        <end position="111"/>
    </location>
</feature>
<name>A0ABV1J1A8_9FIRM</name>
<reference evidence="2 3" key="1">
    <citation type="submission" date="2024-04" db="EMBL/GenBank/DDBJ databases">
        <title>Human intestinal bacterial collection.</title>
        <authorList>
            <person name="Pauvert C."/>
            <person name="Hitch T.C.A."/>
            <person name="Clavel T."/>
        </authorList>
    </citation>
    <scope>NUCLEOTIDE SEQUENCE [LARGE SCALE GENOMIC DNA]</scope>
    <source>
        <strain evidence="2 3">CLA-SR-H019</strain>
    </source>
</reference>
<accession>A0ABV1J1A8</accession>
<protein>
    <submittedName>
        <fullName evidence="2">ABC-2 transporter permease</fullName>
    </submittedName>
</protein>
<feature type="transmembrane region" description="Helical" evidence="1">
    <location>
        <begin position="47"/>
        <end position="65"/>
    </location>
</feature>
<feature type="transmembrane region" description="Helical" evidence="1">
    <location>
        <begin position="123"/>
        <end position="145"/>
    </location>
</feature>
<evidence type="ECO:0000313" key="2">
    <source>
        <dbReference type="EMBL" id="MEQ3346695.1"/>
    </source>
</evidence>
<keyword evidence="1" id="KW-0812">Transmembrane</keyword>
<feature type="transmembrane region" description="Helical" evidence="1">
    <location>
        <begin position="188"/>
        <end position="207"/>
    </location>
</feature>
<dbReference type="RefSeq" id="WP_019107595.1">
    <property type="nucleotide sequence ID" value="NZ_CABKRY010000001.1"/>
</dbReference>
<comment type="caution">
    <text evidence="2">The sequence shown here is derived from an EMBL/GenBank/DDBJ whole genome shotgun (WGS) entry which is preliminary data.</text>
</comment>
<keyword evidence="1" id="KW-0472">Membrane</keyword>
<keyword evidence="1" id="KW-1133">Transmembrane helix</keyword>
<dbReference type="Proteomes" id="UP001491691">
    <property type="component" value="Unassembled WGS sequence"/>
</dbReference>
<evidence type="ECO:0000313" key="3">
    <source>
        <dbReference type="Proteomes" id="UP001491691"/>
    </source>
</evidence>
<evidence type="ECO:0000256" key="1">
    <source>
        <dbReference type="SAM" id="Phobius"/>
    </source>
</evidence>
<sequence>MKILLLNDFKIRKKFMFVYLIFITMIFAIKSLGFLSVEFSFFAEKPFALLFLGAILLHYVLYLISSEGMILDKSKPYLLCLGASRRDIINIKFLKILTIFLIDAILMAYIMHNIEVNGIEFRIGFFLILFVMAYYLLSIPIYLYFGQTNGIGTIFTSSPALIPIFDKFGANPAGFFVGMIKGTSSFKLSLILFIFVTIIYTISRIIAERKDF</sequence>
<feature type="transmembrane region" description="Helical" evidence="1">
    <location>
        <begin position="16"/>
        <end position="35"/>
    </location>
</feature>
<dbReference type="EMBL" id="JBBNPP010000006">
    <property type="protein sequence ID" value="MEQ3346695.1"/>
    <property type="molecule type" value="Genomic_DNA"/>
</dbReference>